<reference evidence="3" key="1">
    <citation type="submission" date="2016-10" db="EMBL/GenBank/DDBJ databases">
        <authorList>
            <person name="Varghese N."/>
            <person name="Submissions S."/>
        </authorList>
    </citation>
    <scope>NUCLEOTIDE SEQUENCE [LARGE SCALE GENOMIC DNA]</scope>
    <source>
        <strain evidence="3">CGMCC 1.2747</strain>
    </source>
</reference>
<organism evidence="2 3">
    <name type="scientific">Flavobacterium omnivorum</name>
    <dbReference type="NCBI Taxonomy" id="178355"/>
    <lineage>
        <taxon>Bacteria</taxon>
        <taxon>Pseudomonadati</taxon>
        <taxon>Bacteroidota</taxon>
        <taxon>Flavobacteriia</taxon>
        <taxon>Flavobacteriales</taxon>
        <taxon>Flavobacteriaceae</taxon>
        <taxon>Flavobacterium</taxon>
    </lineage>
</organism>
<dbReference type="InterPro" id="IPR041162">
    <property type="entry name" value="Bact_HORMA_1"/>
</dbReference>
<protein>
    <recommendedName>
        <fullName evidence="1">Bacterial HORMA domain-containing protein</fullName>
    </recommendedName>
</protein>
<gene>
    <name evidence="2" type="ORF">SAMN04488062_12023</name>
</gene>
<keyword evidence="3" id="KW-1185">Reference proteome</keyword>
<name>A0A1G8H4D0_9FLAO</name>
<evidence type="ECO:0000259" key="1">
    <source>
        <dbReference type="Pfam" id="PF18138"/>
    </source>
</evidence>
<dbReference type="STRING" id="178355.SAMN04488062_12023"/>
<feature type="domain" description="Bacterial HORMA" evidence="1">
    <location>
        <begin position="1"/>
        <end position="171"/>
    </location>
</feature>
<evidence type="ECO:0000313" key="2">
    <source>
        <dbReference type="EMBL" id="SDI01512.1"/>
    </source>
</evidence>
<sequence length="171" mass="19772">MYNTKTSTNTYTVIDIRKTFENCEADIRTIARRTNKWSTEYVDKIMHDIIKLAENNYLDTVSIALKQNSNDHTLRATKFSINADGNATDSARPGQNNDWENIDNTYLTLYLSYSSKWHGLSEQQKKDFQTNNYFRLSWSATTDDTSFSHLSSGNAQLYSSKGYELQKTNFK</sequence>
<dbReference type="RefSeq" id="WP_091258920.1">
    <property type="nucleotide sequence ID" value="NZ_FNDB01000020.1"/>
</dbReference>
<evidence type="ECO:0000313" key="3">
    <source>
        <dbReference type="Proteomes" id="UP000199274"/>
    </source>
</evidence>
<dbReference type="Proteomes" id="UP000199274">
    <property type="component" value="Unassembled WGS sequence"/>
</dbReference>
<dbReference type="Pfam" id="PF18138">
    <property type="entry name" value="bacHORMA_1"/>
    <property type="match status" value="1"/>
</dbReference>
<proteinExistence type="predicted"/>
<dbReference type="EMBL" id="FNDB01000020">
    <property type="protein sequence ID" value="SDI01512.1"/>
    <property type="molecule type" value="Genomic_DNA"/>
</dbReference>
<dbReference type="OrthoDB" id="978703at2"/>
<accession>A0A1G8H4D0</accession>
<dbReference type="AlphaFoldDB" id="A0A1G8H4D0"/>